<evidence type="ECO:0000313" key="8">
    <source>
        <dbReference type="EMBL" id="KAK0610803.1"/>
    </source>
</evidence>
<dbReference type="InterPro" id="IPR029752">
    <property type="entry name" value="D-isomer_DH_CS1"/>
</dbReference>
<dbReference type="InterPro" id="IPR047109">
    <property type="entry name" value="CAD-like"/>
</dbReference>
<evidence type="ECO:0000313" key="9">
    <source>
        <dbReference type="Proteomes" id="UP001175000"/>
    </source>
</evidence>
<dbReference type="InterPro" id="IPR013154">
    <property type="entry name" value="ADH-like_N"/>
</dbReference>
<evidence type="ECO:0000259" key="7">
    <source>
        <dbReference type="SMART" id="SM00829"/>
    </source>
</evidence>
<dbReference type="SUPFAM" id="SSF50129">
    <property type="entry name" value="GroES-like"/>
    <property type="match status" value="1"/>
</dbReference>
<protein>
    <submittedName>
        <fullName evidence="8">NADP-dependent alcohol dehydrogenase</fullName>
    </submittedName>
</protein>
<keyword evidence="3 5" id="KW-0862">Zinc</keyword>
<organism evidence="8 9">
    <name type="scientific">Immersiella caudata</name>
    <dbReference type="NCBI Taxonomy" id="314043"/>
    <lineage>
        <taxon>Eukaryota</taxon>
        <taxon>Fungi</taxon>
        <taxon>Dikarya</taxon>
        <taxon>Ascomycota</taxon>
        <taxon>Pezizomycotina</taxon>
        <taxon>Sordariomycetes</taxon>
        <taxon>Sordariomycetidae</taxon>
        <taxon>Sordariales</taxon>
        <taxon>Lasiosphaeriaceae</taxon>
        <taxon>Immersiella</taxon>
    </lineage>
</organism>
<dbReference type="EMBL" id="JAULSU010000007">
    <property type="protein sequence ID" value="KAK0610803.1"/>
    <property type="molecule type" value="Genomic_DNA"/>
</dbReference>
<comment type="similarity">
    <text evidence="5">Belongs to the zinc-containing alcohol dehydrogenase family.</text>
</comment>
<keyword evidence="2 5" id="KW-0479">Metal-binding</keyword>
<dbReference type="InterPro" id="IPR013149">
    <property type="entry name" value="ADH-like_C"/>
</dbReference>
<dbReference type="FunFam" id="3.40.50.720:FF:000022">
    <property type="entry name" value="Cinnamyl alcohol dehydrogenase"/>
    <property type="match status" value="1"/>
</dbReference>
<evidence type="ECO:0000256" key="3">
    <source>
        <dbReference type="ARBA" id="ARBA00022833"/>
    </source>
</evidence>
<dbReference type="PANTHER" id="PTHR42683">
    <property type="entry name" value="ALDEHYDE REDUCTASE"/>
    <property type="match status" value="1"/>
</dbReference>
<dbReference type="SMART" id="SM00829">
    <property type="entry name" value="PKS_ER"/>
    <property type="match status" value="1"/>
</dbReference>
<dbReference type="Pfam" id="PF00107">
    <property type="entry name" value="ADH_zinc_N"/>
    <property type="match status" value="1"/>
</dbReference>
<evidence type="ECO:0000256" key="1">
    <source>
        <dbReference type="ARBA" id="ARBA00001947"/>
    </source>
</evidence>
<evidence type="ECO:0000256" key="6">
    <source>
        <dbReference type="SAM" id="Phobius"/>
    </source>
</evidence>
<dbReference type="SUPFAM" id="SSF51735">
    <property type="entry name" value="NAD(P)-binding Rossmann-fold domains"/>
    <property type="match status" value="1"/>
</dbReference>
<dbReference type="Gene3D" id="3.90.180.10">
    <property type="entry name" value="Medium-chain alcohol dehydrogenases, catalytic domain"/>
    <property type="match status" value="1"/>
</dbReference>
<evidence type="ECO:0000256" key="5">
    <source>
        <dbReference type="RuleBase" id="RU361277"/>
    </source>
</evidence>
<dbReference type="PROSITE" id="PS00065">
    <property type="entry name" value="D_2_HYDROXYACID_DH_1"/>
    <property type="match status" value="1"/>
</dbReference>
<feature type="transmembrane region" description="Helical" evidence="6">
    <location>
        <begin position="43"/>
        <end position="63"/>
    </location>
</feature>
<accession>A0AA39U217</accession>
<dbReference type="CDD" id="cd05283">
    <property type="entry name" value="CAD1"/>
    <property type="match status" value="1"/>
</dbReference>
<name>A0AA39U217_9PEZI</name>
<dbReference type="Proteomes" id="UP001175000">
    <property type="component" value="Unassembled WGS sequence"/>
</dbReference>
<dbReference type="InterPro" id="IPR036291">
    <property type="entry name" value="NAD(P)-bd_dom_sf"/>
</dbReference>
<keyword evidence="6" id="KW-0472">Membrane</keyword>
<dbReference type="InterPro" id="IPR002328">
    <property type="entry name" value="ADH_Zn_CS"/>
</dbReference>
<evidence type="ECO:0000256" key="4">
    <source>
        <dbReference type="ARBA" id="ARBA00023002"/>
    </source>
</evidence>
<dbReference type="PROSITE" id="PS00059">
    <property type="entry name" value="ADH_ZINC"/>
    <property type="match status" value="1"/>
</dbReference>
<keyword evidence="9" id="KW-1185">Reference proteome</keyword>
<dbReference type="GO" id="GO:0016616">
    <property type="term" value="F:oxidoreductase activity, acting on the CH-OH group of donors, NAD or NADP as acceptor"/>
    <property type="evidence" value="ECO:0007669"/>
    <property type="project" value="InterPro"/>
</dbReference>
<evidence type="ECO:0000256" key="2">
    <source>
        <dbReference type="ARBA" id="ARBA00022723"/>
    </source>
</evidence>
<dbReference type="Pfam" id="PF08240">
    <property type="entry name" value="ADH_N"/>
    <property type="match status" value="1"/>
</dbReference>
<dbReference type="InterPro" id="IPR020843">
    <property type="entry name" value="ER"/>
</dbReference>
<comment type="caution">
    <text evidence="8">The sequence shown here is derived from an EMBL/GenBank/DDBJ whole genome shotgun (WGS) entry which is preliminary data.</text>
</comment>
<keyword evidence="6" id="KW-1133">Transmembrane helix</keyword>
<proteinExistence type="inferred from homology"/>
<comment type="cofactor">
    <cofactor evidence="1 5">
        <name>Zn(2+)</name>
        <dbReference type="ChEBI" id="CHEBI:29105"/>
    </cofactor>
</comment>
<dbReference type="Gene3D" id="3.40.50.720">
    <property type="entry name" value="NAD(P)-binding Rossmann-like Domain"/>
    <property type="match status" value="1"/>
</dbReference>
<gene>
    <name evidence="8" type="ORF">B0T14DRAFT_529124</name>
</gene>
<dbReference type="GO" id="GO:0008270">
    <property type="term" value="F:zinc ion binding"/>
    <property type="evidence" value="ECO:0007669"/>
    <property type="project" value="InterPro"/>
</dbReference>
<reference evidence="8" key="1">
    <citation type="submission" date="2023-06" db="EMBL/GenBank/DDBJ databases">
        <title>Genome-scale phylogeny and comparative genomics of the fungal order Sordariales.</title>
        <authorList>
            <consortium name="Lawrence Berkeley National Laboratory"/>
            <person name="Hensen N."/>
            <person name="Bonometti L."/>
            <person name="Westerberg I."/>
            <person name="Brannstrom I.O."/>
            <person name="Guillou S."/>
            <person name="Cros-Aarteil S."/>
            <person name="Calhoun S."/>
            <person name="Haridas S."/>
            <person name="Kuo A."/>
            <person name="Mondo S."/>
            <person name="Pangilinan J."/>
            <person name="Riley R."/>
            <person name="Labutti K."/>
            <person name="Andreopoulos B."/>
            <person name="Lipzen A."/>
            <person name="Chen C."/>
            <person name="Yanf M."/>
            <person name="Daum C."/>
            <person name="Ng V."/>
            <person name="Clum A."/>
            <person name="Steindorff A."/>
            <person name="Ohm R."/>
            <person name="Martin F."/>
            <person name="Silar P."/>
            <person name="Natvig D."/>
            <person name="Lalanne C."/>
            <person name="Gautier V."/>
            <person name="Ament-Velasquez S.L."/>
            <person name="Kruys A."/>
            <person name="Hutchinson M.I."/>
            <person name="Powell A.J."/>
            <person name="Barry K."/>
            <person name="Miller A.N."/>
            <person name="Grigoriev I.V."/>
            <person name="Debuchy R."/>
            <person name="Gladieux P."/>
            <person name="Thoren M.H."/>
            <person name="Johannesson H."/>
        </authorList>
    </citation>
    <scope>NUCLEOTIDE SEQUENCE</scope>
    <source>
        <strain evidence="8">CBS 606.72</strain>
    </source>
</reference>
<keyword evidence="4" id="KW-0560">Oxidoreductase</keyword>
<dbReference type="AlphaFoldDB" id="A0AA39U217"/>
<sequence length="407" mass="43706">MPISNVEATSKHINFELLRLKSSSSSSAIDFRHLLSPHLLAPLLYLTIPLRLFFILFYFFIFFSEILIKMGGGPVGVDFTVFKGSGTGAIVEATGHRDPGPTEVIVKITHCGVCGTDEHYLHADQGLGHEGVGIITEVGSMVHALSEFRVGDRVGMGWFHKFCGYCDACLRGNQNQCANKTEFGTADIDQGCFGTAVAWDISALFKIPDEIASEHAGPLMCGGATVWHPLADFGLKAGSRVGVLGVGGLGHLAIQFAAKMGMEVVVFSGTESKRQQAIELGASEFYVTSSGKPLEGIEKVNALLITANVAPDMALYFPVLAQGALIFPMTISAENLKMSPLDLVLGNLRVIGTAIGPAASIRAMLRFAEKQGIKPIVETFPMTKAGVEEAMQKLREGRMRYRGVLVV</sequence>
<feature type="domain" description="Enoyl reductase (ER)" evidence="7">
    <location>
        <begin position="86"/>
        <end position="405"/>
    </location>
</feature>
<dbReference type="InterPro" id="IPR011032">
    <property type="entry name" value="GroES-like_sf"/>
</dbReference>
<keyword evidence="6" id="KW-0812">Transmembrane</keyword>